<dbReference type="VEuPathDB" id="FungiDB:SCODWIG_00174"/>
<feature type="transmembrane region" description="Helical" evidence="8">
    <location>
        <begin position="193"/>
        <end position="213"/>
    </location>
</feature>
<feature type="transmembrane region" description="Helical" evidence="8">
    <location>
        <begin position="488"/>
        <end position="509"/>
    </location>
</feature>
<evidence type="ECO:0000256" key="2">
    <source>
        <dbReference type="ARBA" id="ARBA00006983"/>
    </source>
</evidence>
<dbReference type="InterPro" id="IPR004841">
    <property type="entry name" value="AA-permease/SLC12A_dom"/>
</dbReference>
<name>A0A376B180_9ASCO</name>
<dbReference type="PANTHER" id="PTHR43341:SF4">
    <property type="entry name" value="ARGININE PERMEASE CAN1-RELATED"/>
    <property type="match status" value="1"/>
</dbReference>
<dbReference type="Gene3D" id="1.20.1740.10">
    <property type="entry name" value="Amino acid/polyamine transporter I"/>
    <property type="match status" value="1"/>
</dbReference>
<dbReference type="FunFam" id="1.20.1740.10:FF:000001">
    <property type="entry name" value="Amino acid permease"/>
    <property type="match status" value="1"/>
</dbReference>
<protein>
    <submittedName>
        <fullName evidence="10">Related to Arginine permease</fullName>
    </submittedName>
</protein>
<dbReference type="GO" id="GO:0016020">
    <property type="term" value="C:membrane"/>
    <property type="evidence" value="ECO:0007669"/>
    <property type="project" value="UniProtKB-SubCell"/>
</dbReference>
<evidence type="ECO:0000256" key="4">
    <source>
        <dbReference type="ARBA" id="ARBA00022692"/>
    </source>
</evidence>
<proteinExistence type="inferred from homology"/>
<feature type="transmembrane region" description="Helical" evidence="8">
    <location>
        <begin position="521"/>
        <end position="545"/>
    </location>
</feature>
<evidence type="ECO:0000256" key="3">
    <source>
        <dbReference type="ARBA" id="ARBA00022448"/>
    </source>
</evidence>
<keyword evidence="5" id="KW-0029">Amino-acid transport</keyword>
<dbReference type="EMBL" id="UFAJ01000011">
    <property type="protein sequence ID" value="SSD58413.1"/>
    <property type="molecule type" value="Genomic_DNA"/>
</dbReference>
<feature type="transmembrane region" description="Helical" evidence="8">
    <location>
        <begin position="415"/>
        <end position="433"/>
    </location>
</feature>
<dbReference type="InterPro" id="IPR050524">
    <property type="entry name" value="APC_YAT"/>
</dbReference>
<feature type="transmembrane region" description="Helical" evidence="8">
    <location>
        <begin position="370"/>
        <end position="395"/>
    </location>
</feature>
<keyword evidence="6 8" id="KW-1133">Transmembrane helix</keyword>
<dbReference type="InterPro" id="IPR004840">
    <property type="entry name" value="Amino_acid_permease_CS"/>
</dbReference>
<dbReference type="GO" id="GO:0015171">
    <property type="term" value="F:amino acid transmembrane transporter activity"/>
    <property type="evidence" value="ECO:0007669"/>
    <property type="project" value="TreeGrafter"/>
</dbReference>
<evidence type="ECO:0000259" key="9">
    <source>
        <dbReference type="Pfam" id="PF00324"/>
    </source>
</evidence>
<dbReference type="Pfam" id="PF00324">
    <property type="entry name" value="AA_permease"/>
    <property type="match status" value="1"/>
</dbReference>
<dbReference type="Proteomes" id="UP000262825">
    <property type="component" value="Unassembled WGS sequence"/>
</dbReference>
<evidence type="ECO:0000313" key="11">
    <source>
        <dbReference type="Proteomes" id="UP000262825"/>
    </source>
</evidence>
<accession>A0A376B180</accession>
<keyword evidence="7 8" id="KW-0472">Membrane</keyword>
<evidence type="ECO:0000256" key="8">
    <source>
        <dbReference type="SAM" id="Phobius"/>
    </source>
</evidence>
<evidence type="ECO:0000256" key="7">
    <source>
        <dbReference type="ARBA" id="ARBA00023136"/>
    </source>
</evidence>
<evidence type="ECO:0000256" key="6">
    <source>
        <dbReference type="ARBA" id="ARBA00022989"/>
    </source>
</evidence>
<organism evidence="10 11">
    <name type="scientific">Saccharomycodes ludwigii</name>
    <dbReference type="NCBI Taxonomy" id="36035"/>
    <lineage>
        <taxon>Eukaryota</taxon>
        <taxon>Fungi</taxon>
        <taxon>Dikarya</taxon>
        <taxon>Ascomycota</taxon>
        <taxon>Saccharomycotina</taxon>
        <taxon>Saccharomycetes</taxon>
        <taxon>Saccharomycodales</taxon>
        <taxon>Saccharomycodaceae</taxon>
        <taxon>Saccharomycodes</taxon>
    </lineage>
</organism>
<dbReference type="PROSITE" id="PS00218">
    <property type="entry name" value="AMINO_ACID_PERMEASE_1"/>
    <property type="match status" value="1"/>
</dbReference>
<evidence type="ECO:0000256" key="1">
    <source>
        <dbReference type="ARBA" id="ARBA00004141"/>
    </source>
</evidence>
<dbReference type="PANTHER" id="PTHR43341">
    <property type="entry name" value="AMINO ACID PERMEASE"/>
    <property type="match status" value="1"/>
</dbReference>
<comment type="similarity">
    <text evidence="2">Belongs to the amino acid-polyamine-organocation (APC) superfamily. YAT (TC 2.A.3.10) family.</text>
</comment>
<feature type="domain" description="Amino acid permease/ SLC12A" evidence="9">
    <location>
        <begin position="84"/>
        <end position="539"/>
    </location>
</feature>
<gene>
    <name evidence="10" type="ORF">SCODWIG_00174</name>
</gene>
<sequence length="602" mass="67014">MDIEKINDPVEFEKNAGKVYENKSVEEEIDTLEDRNISIERSGQNLNGNNTIDLCDDNEKQTILIETDDADVKKLKRGLSPRIVAMTSLGGTLGTGIFFSISTPLQTSGPVNTLISYSFVGVLAFFVTQSLGEMATFIPVTSSFIVFVQRFCSKSAGAAVGYMYLSSWAICYALEVSVVGSIINYWTDVVPLAGWNIIAIAVTFAINFMPVRVYGEVEFWIALIKVVAIVGFIIFGLVMVCGGSKKQGPIGFRYWRNPGPWGTGIISRNKNEARFLGWVNALISGVFSMEGVETVGIQAGEAANPRKTVPKAINRVFIRILLFYILTLFFIGMIVPYNDPHYQNTDSSYIAASPFLIAIEDCGIRVLPHIFNAVILTTVLSGANSSLYLSSRIIYGLSQLKLLPAFLTKSTRSGVPVYSVIFAAAFGFLAYLQCGSATSQQTFNWFLNISSCGSSFAWIFINISYIRFAKALKYQGISRDDLPFKAKLMPFGAYFAAFFNTIIVFIQGFTAFCPWNVSNFFAYYISNIIFGIIWVGGTILSMLVFTKTGNYRYSVKFEKKPIFIEIENIDLNTNRRDIDLEVWENDEEKPKTFFCKILSSLT</sequence>
<dbReference type="AlphaFoldDB" id="A0A376B180"/>
<keyword evidence="11" id="KW-1185">Reference proteome</keyword>
<evidence type="ECO:0000256" key="5">
    <source>
        <dbReference type="ARBA" id="ARBA00022970"/>
    </source>
</evidence>
<feature type="transmembrane region" description="Helical" evidence="8">
    <location>
        <begin position="163"/>
        <end position="186"/>
    </location>
</feature>
<keyword evidence="4 8" id="KW-0812">Transmembrane</keyword>
<feature type="transmembrane region" description="Helical" evidence="8">
    <location>
        <begin position="83"/>
        <end position="103"/>
    </location>
</feature>
<keyword evidence="3" id="KW-0813">Transport</keyword>
<evidence type="ECO:0000313" key="10">
    <source>
        <dbReference type="EMBL" id="SSD58413.1"/>
    </source>
</evidence>
<feature type="transmembrane region" description="Helical" evidence="8">
    <location>
        <begin position="219"/>
        <end position="243"/>
    </location>
</feature>
<reference evidence="11" key="1">
    <citation type="submission" date="2018-06" db="EMBL/GenBank/DDBJ databases">
        <authorList>
            <person name="Guldener U."/>
        </authorList>
    </citation>
    <scope>NUCLEOTIDE SEQUENCE [LARGE SCALE GENOMIC DNA]</scope>
    <source>
        <strain evidence="11">UTAD17</strain>
    </source>
</reference>
<feature type="transmembrane region" description="Helical" evidence="8">
    <location>
        <begin position="445"/>
        <end position="468"/>
    </location>
</feature>
<feature type="transmembrane region" description="Helical" evidence="8">
    <location>
        <begin position="316"/>
        <end position="337"/>
    </location>
</feature>
<comment type="subcellular location">
    <subcellularLocation>
        <location evidence="1">Membrane</location>
        <topology evidence="1">Multi-pass membrane protein</topology>
    </subcellularLocation>
</comment>